<keyword evidence="4" id="KW-1185">Reference proteome</keyword>
<proteinExistence type="predicted"/>
<keyword evidence="2" id="KW-0812">Transmembrane</keyword>
<dbReference type="AlphaFoldDB" id="A0AA38HLX1"/>
<protein>
    <submittedName>
        <fullName evidence="3">Uncharacterized protein</fullName>
    </submittedName>
</protein>
<gene>
    <name evidence="3" type="ORF">Zmor_003065</name>
</gene>
<feature type="transmembrane region" description="Helical" evidence="2">
    <location>
        <begin position="49"/>
        <end position="69"/>
    </location>
</feature>
<feature type="compositionally biased region" description="Polar residues" evidence="1">
    <location>
        <begin position="149"/>
        <end position="158"/>
    </location>
</feature>
<evidence type="ECO:0000313" key="4">
    <source>
        <dbReference type="Proteomes" id="UP001168821"/>
    </source>
</evidence>
<organism evidence="3 4">
    <name type="scientific">Zophobas morio</name>
    <dbReference type="NCBI Taxonomy" id="2755281"/>
    <lineage>
        <taxon>Eukaryota</taxon>
        <taxon>Metazoa</taxon>
        <taxon>Ecdysozoa</taxon>
        <taxon>Arthropoda</taxon>
        <taxon>Hexapoda</taxon>
        <taxon>Insecta</taxon>
        <taxon>Pterygota</taxon>
        <taxon>Neoptera</taxon>
        <taxon>Endopterygota</taxon>
        <taxon>Coleoptera</taxon>
        <taxon>Polyphaga</taxon>
        <taxon>Cucujiformia</taxon>
        <taxon>Tenebrionidae</taxon>
        <taxon>Zophobas</taxon>
    </lineage>
</organism>
<dbReference type="EMBL" id="JALNTZ010000010">
    <property type="protein sequence ID" value="KAJ3639724.1"/>
    <property type="molecule type" value="Genomic_DNA"/>
</dbReference>
<evidence type="ECO:0000313" key="3">
    <source>
        <dbReference type="EMBL" id="KAJ3639724.1"/>
    </source>
</evidence>
<accession>A0AA38HLX1</accession>
<keyword evidence="2" id="KW-1133">Transmembrane helix</keyword>
<sequence length="190" mass="21076">MVFLCSAFATQPYRTELKYPCGHCMLSISVFESSEPEAALSTQGHRTTLIGFSFLSIVTNFFSQIVFLFRFCTGAGNKGRIFLSLTGVLFLSRPLMRSTGDRFLRLRYPGAFYEWKLAPEQPPPERTPTSAKVISSSTHSNVSSVVRTEPSSPSSTPGRQFRFFKPSVPCIRRMILGSGGSTRLAVGGWR</sequence>
<feature type="compositionally biased region" description="Low complexity" evidence="1">
    <location>
        <begin position="133"/>
        <end position="146"/>
    </location>
</feature>
<feature type="region of interest" description="Disordered" evidence="1">
    <location>
        <begin position="119"/>
        <end position="159"/>
    </location>
</feature>
<keyword evidence="2" id="KW-0472">Membrane</keyword>
<evidence type="ECO:0000256" key="1">
    <source>
        <dbReference type="SAM" id="MobiDB-lite"/>
    </source>
</evidence>
<comment type="caution">
    <text evidence="3">The sequence shown here is derived from an EMBL/GenBank/DDBJ whole genome shotgun (WGS) entry which is preliminary data.</text>
</comment>
<name>A0AA38HLX1_9CUCU</name>
<evidence type="ECO:0000256" key="2">
    <source>
        <dbReference type="SAM" id="Phobius"/>
    </source>
</evidence>
<reference evidence="3" key="1">
    <citation type="journal article" date="2023" name="G3 (Bethesda)">
        <title>Whole genome assemblies of Zophobas morio and Tenebrio molitor.</title>
        <authorList>
            <person name="Kaur S."/>
            <person name="Stinson S.A."/>
            <person name="diCenzo G.C."/>
        </authorList>
    </citation>
    <scope>NUCLEOTIDE SEQUENCE</scope>
    <source>
        <strain evidence="3">QUZm001</strain>
    </source>
</reference>
<dbReference type="Proteomes" id="UP001168821">
    <property type="component" value="Unassembled WGS sequence"/>
</dbReference>